<feature type="non-terminal residue" evidence="1">
    <location>
        <position position="1"/>
    </location>
</feature>
<reference evidence="1" key="1">
    <citation type="submission" date="2024-09" db="EMBL/GenBank/DDBJ databases">
        <title>Black Yeasts Isolated from many extreme environments.</title>
        <authorList>
            <person name="Coleine C."/>
            <person name="Stajich J.E."/>
            <person name="Selbmann L."/>
        </authorList>
    </citation>
    <scope>NUCLEOTIDE SEQUENCE</scope>
    <source>
        <strain evidence="1">CCFEE 5737</strain>
    </source>
</reference>
<evidence type="ECO:0000313" key="1">
    <source>
        <dbReference type="EMBL" id="KAK3060496.1"/>
    </source>
</evidence>
<dbReference type="EMBL" id="JAWDJW010008524">
    <property type="protein sequence ID" value="KAK3060496.1"/>
    <property type="molecule type" value="Genomic_DNA"/>
</dbReference>
<proteinExistence type="predicted"/>
<dbReference type="Proteomes" id="UP001186974">
    <property type="component" value="Unassembled WGS sequence"/>
</dbReference>
<keyword evidence="2" id="KW-1185">Reference proteome</keyword>
<accession>A0ACC3D1L4</accession>
<sequence>YLLALKCLLAAHSIDPENPILHAQLIRFKQTLDSLPKEDALPSKADEVVKATAEAILPQGDLTKFNDDFLSKHSKSAAHTRSALIARLLLDKSSQANNEKELTLTLDLDDVTIADALAGLANLKSWKSDSKVQEEYLEKAKKRWPEASVFGA</sequence>
<name>A0ACC3D1L4_9PEZI</name>
<organism evidence="1 2">
    <name type="scientific">Coniosporium uncinatum</name>
    <dbReference type="NCBI Taxonomy" id="93489"/>
    <lineage>
        <taxon>Eukaryota</taxon>
        <taxon>Fungi</taxon>
        <taxon>Dikarya</taxon>
        <taxon>Ascomycota</taxon>
        <taxon>Pezizomycotina</taxon>
        <taxon>Dothideomycetes</taxon>
        <taxon>Dothideomycetes incertae sedis</taxon>
        <taxon>Coniosporium</taxon>
    </lineage>
</organism>
<gene>
    <name evidence="1" type="ORF">LTS18_008422</name>
</gene>
<evidence type="ECO:0000313" key="2">
    <source>
        <dbReference type="Proteomes" id="UP001186974"/>
    </source>
</evidence>
<comment type="caution">
    <text evidence="1">The sequence shown here is derived from an EMBL/GenBank/DDBJ whole genome shotgun (WGS) entry which is preliminary data.</text>
</comment>
<protein>
    <submittedName>
        <fullName evidence="1">Uncharacterized protein</fullName>
    </submittedName>
</protein>